<evidence type="ECO:0000313" key="8">
    <source>
        <dbReference type="EMBL" id="AUX39114.1"/>
    </source>
</evidence>
<keyword evidence="3 4" id="KW-0408">Iron</keyword>
<dbReference type="OrthoDB" id="5477293at2"/>
<feature type="region of interest" description="Disordered" evidence="5">
    <location>
        <begin position="232"/>
        <end position="251"/>
    </location>
</feature>
<dbReference type="Gene3D" id="2.130.10.10">
    <property type="entry name" value="YVTN repeat-like/Quinoprotein amine dehydrogenase"/>
    <property type="match status" value="1"/>
</dbReference>
<evidence type="ECO:0000259" key="7">
    <source>
        <dbReference type="PROSITE" id="PS51007"/>
    </source>
</evidence>
<feature type="region of interest" description="Disordered" evidence="5">
    <location>
        <begin position="911"/>
        <end position="941"/>
    </location>
</feature>
<feature type="domain" description="Cytochrome c" evidence="7">
    <location>
        <begin position="659"/>
        <end position="772"/>
    </location>
</feature>
<dbReference type="EMBL" id="CP012673">
    <property type="protein sequence ID" value="AUX39114.1"/>
    <property type="molecule type" value="Genomic_DNA"/>
</dbReference>
<keyword evidence="1 4" id="KW-0349">Heme</keyword>
<dbReference type="PANTHER" id="PTHR47197">
    <property type="entry name" value="PROTEIN NIRF"/>
    <property type="match status" value="1"/>
</dbReference>
<feature type="signal peptide" evidence="6">
    <location>
        <begin position="1"/>
        <end position="32"/>
    </location>
</feature>
<dbReference type="SUPFAM" id="SSF63829">
    <property type="entry name" value="Calcium-dependent phosphotriesterase"/>
    <property type="match status" value="1"/>
</dbReference>
<sequence length="941" mass="99310">MTTPVAPRRVAARLLFAVTSAASLATSAPALASSSYTLFEGGQVRPLALSPSGNLLFALNTPDSRLEVFRVHKGGLTHRSSIPVGLEPVAVAARSDTEVWVVNHLSDSVSVVELSPGGFGGHVERTLLVGDEPRDIVFAGPSKRRAFITAAHRGQNNPNDPELTTPGVGRADVWVFDANHLGASLGGAPLTILTLFTDTPRALAATPDGARVYAAGFHSGNQTTVVTELLVPDGGEANGGSPGPTTNAEGAPAPEVSLIVKFDGAHWVDELGRRWDEQVRLSLPDKDVFAIDAMSNPPQPVAGASGYFTGVGTILFNMVVNPVSGKVYVSNTDARNEQRFEGPGIFAGQSLRGHLHESRVTVLGAGSVAPRHLNKHIDYSVCCAPTPNAESEKSLAQPTDMAVSSDGATLYVAALGSSKIGVFSTAALENDTFVPDAADHIEVSGGGPTGLALDEPRGQLYVLTRFDNAISIIDTEAGGEAAHVAMYSPEPPSVTIGRRHLYDARSSSAHGDASCASCHIFGDFDSLGWDLGNPDEVVTENPGPFVGPLLNLFTQQPMPREFHPMKGPTTTQSLRGMANHGPMHWRGDRTGGNDAPTAQPDSGSFDERAAFRKFQAGFTDLLGRSGPIPAADMEAFTDFILQVTYPPNPIRSLDNSLTPDQQAGRDTFFSGNLDGTAICNGCHVLDPEANPGVDKPGFFGANGNMTFDFQPQLIKTPHLRNMYQKVGMFGMAAPMFGILPGDNDPKGDQVRGFGFLHDGSFDTLFRFFRGMGFSPFTGFTNQFGTFPDNPAGLPDSPAGDAVRRQLEAFLLAFDSNVAPIVGQQITLRGGNAAVVGPRVDLLIARADAGECDLVAKSRLLLHEIGFLYTGAGHFAVDRMGLPPLPDAALRQIAVATGRALTYTCAPPGSGYRVGLDRDEDGFLDGDERSAGSDPADPADTP</sequence>
<evidence type="ECO:0000256" key="5">
    <source>
        <dbReference type="SAM" id="MobiDB-lite"/>
    </source>
</evidence>
<dbReference type="SUPFAM" id="SSF46626">
    <property type="entry name" value="Cytochrome c"/>
    <property type="match status" value="2"/>
</dbReference>
<reference evidence="8 9" key="1">
    <citation type="submission" date="2015-09" db="EMBL/GenBank/DDBJ databases">
        <title>Sorangium comparison.</title>
        <authorList>
            <person name="Zaburannyi N."/>
            <person name="Bunk B."/>
            <person name="Overmann J."/>
            <person name="Mueller R."/>
        </authorList>
    </citation>
    <scope>NUCLEOTIDE SEQUENCE [LARGE SCALE GENOMIC DNA]</scope>
    <source>
        <strain evidence="8 9">So ce26</strain>
    </source>
</reference>
<protein>
    <recommendedName>
        <fullName evidence="7">Cytochrome c domain-containing protein</fullName>
    </recommendedName>
</protein>
<evidence type="ECO:0000313" key="9">
    <source>
        <dbReference type="Proteomes" id="UP000238348"/>
    </source>
</evidence>
<dbReference type="GO" id="GO:0020037">
    <property type="term" value="F:heme binding"/>
    <property type="evidence" value="ECO:0007669"/>
    <property type="project" value="InterPro"/>
</dbReference>
<dbReference type="PROSITE" id="PS51007">
    <property type="entry name" value="CYTC"/>
    <property type="match status" value="1"/>
</dbReference>
<dbReference type="RefSeq" id="WP_104977130.1">
    <property type="nucleotide sequence ID" value="NZ_CP012673.1"/>
</dbReference>
<keyword evidence="2 4" id="KW-0479">Metal-binding</keyword>
<name>A0A2L0EIM1_SORCE</name>
<dbReference type="Gene3D" id="2.40.10.500">
    <property type="match status" value="1"/>
</dbReference>
<accession>A0A2L0EIM1</accession>
<dbReference type="AlphaFoldDB" id="A0A2L0EIM1"/>
<feature type="chain" id="PRO_5014623223" description="Cytochrome c domain-containing protein" evidence="6">
    <location>
        <begin position="33"/>
        <end position="941"/>
    </location>
</feature>
<gene>
    <name evidence="8" type="ORF">SOCE26_004960</name>
</gene>
<dbReference type="InterPro" id="IPR036909">
    <property type="entry name" value="Cyt_c-like_dom_sf"/>
</dbReference>
<evidence type="ECO:0000256" key="4">
    <source>
        <dbReference type="PROSITE-ProRule" id="PRU00433"/>
    </source>
</evidence>
<keyword evidence="6" id="KW-0732">Signal</keyword>
<dbReference type="GO" id="GO:0009055">
    <property type="term" value="F:electron transfer activity"/>
    <property type="evidence" value="ECO:0007669"/>
    <property type="project" value="InterPro"/>
</dbReference>
<evidence type="ECO:0000256" key="1">
    <source>
        <dbReference type="ARBA" id="ARBA00022617"/>
    </source>
</evidence>
<dbReference type="GO" id="GO:0046872">
    <property type="term" value="F:metal ion binding"/>
    <property type="evidence" value="ECO:0007669"/>
    <property type="project" value="UniProtKB-KW"/>
</dbReference>
<dbReference type="InterPro" id="IPR015943">
    <property type="entry name" value="WD40/YVTN_repeat-like_dom_sf"/>
</dbReference>
<dbReference type="InterPro" id="IPR009056">
    <property type="entry name" value="Cyt_c-like_dom"/>
</dbReference>
<dbReference type="Proteomes" id="UP000238348">
    <property type="component" value="Chromosome"/>
</dbReference>
<proteinExistence type="predicted"/>
<dbReference type="InterPro" id="IPR051200">
    <property type="entry name" value="Host-pathogen_enzymatic-act"/>
</dbReference>
<dbReference type="PANTHER" id="PTHR47197:SF3">
    <property type="entry name" value="DIHYDRO-HEME D1 DEHYDROGENASE"/>
    <property type="match status" value="1"/>
</dbReference>
<organism evidence="8 9">
    <name type="scientific">Sorangium cellulosum</name>
    <name type="common">Polyangium cellulosum</name>
    <dbReference type="NCBI Taxonomy" id="56"/>
    <lineage>
        <taxon>Bacteria</taxon>
        <taxon>Pseudomonadati</taxon>
        <taxon>Myxococcota</taxon>
        <taxon>Polyangia</taxon>
        <taxon>Polyangiales</taxon>
        <taxon>Polyangiaceae</taxon>
        <taxon>Sorangium</taxon>
    </lineage>
</organism>
<evidence type="ECO:0000256" key="6">
    <source>
        <dbReference type="SAM" id="SignalP"/>
    </source>
</evidence>
<evidence type="ECO:0000256" key="2">
    <source>
        <dbReference type="ARBA" id="ARBA00022723"/>
    </source>
</evidence>
<evidence type="ECO:0000256" key="3">
    <source>
        <dbReference type="ARBA" id="ARBA00023004"/>
    </source>
</evidence>
<dbReference type="Gene3D" id="1.10.760.10">
    <property type="entry name" value="Cytochrome c-like domain"/>
    <property type="match status" value="1"/>
</dbReference>